<dbReference type="OrthoDB" id="6512918at2759"/>
<dbReference type="Pfam" id="PF00005">
    <property type="entry name" value="ABC_tran"/>
    <property type="match status" value="2"/>
</dbReference>
<keyword evidence="4 11" id="KW-0812">Transmembrane</keyword>
<feature type="transmembrane region" description="Helical" evidence="11">
    <location>
        <begin position="747"/>
        <end position="774"/>
    </location>
</feature>
<dbReference type="InterPro" id="IPR003439">
    <property type="entry name" value="ABC_transporter-like_ATP-bd"/>
</dbReference>
<feature type="transmembrane region" description="Helical" evidence="11">
    <location>
        <begin position="617"/>
        <end position="638"/>
    </location>
</feature>
<keyword evidence="9 11" id="KW-0472">Membrane</keyword>
<dbReference type="InterPro" id="IPR027417">
    <property type="entry name" value="P-loop_NTPase"/>
</dbReference>
<protein>
    <submittedName>
        <fullName evidence="14 15">Phospholipid-transporting ATPase ABCA1 isoform X1</fullName>
    </submittedName>
</protein>
<dbReference type="GeneID" id="113201790"/>
<dbReference type="SMART" id="SM00382">
    <property type="entry name" value="AAA"/>
    <property type="match status" value="2"/>
</dbReference>
<feature type="transmembrane region" description="Helical" evidence="11">
    <location>
        <begin position="23"/>
        <end position="42"/>
    </location>
</feature>
<keyword evidence="7" id="KW-0067">ATP-binding</keyword>
<evidence type="ECO:0000256" key="3">
    <source>
        <dbReference type="ARBA" id="ARBA00022448"/>
    </source>
</evidence>
<proteinExistence type="inferred from homology"/>
<gene>
    <name evidence="14 15 16 17 18" type="primary">LOC113201790</name>
</gene>
<feature type="transmembrane region" description="Helical" evidence="11">
    <location>
        <begin position="1280"/>
        <end position="1299"/>
    </location>
</feature>
<evidence type="ECO:0000256" key="9">
    <source>
        <dbReference type="ARBA" id="ARBA00023136"/>
    </source>
</evidence>
<dbReference type="InterPro" id="IPR003593">
    <property type="entry name" value="AAA+_ATPase"/>
</dbReference>
<feature type="domain" description="ABC transporter" evidence="12">
    <location>
        <begin position="1782"/>
        <end position="2014"/>
    </location>
</feature>
<comment type="similarity">
    <text evidence="2">Belongs to the ABC transporter superfamily. ABCA family.</text>
</comment>
<dbReference type="Gene3D" id="3.40.50.300">
    <property type="entry name" value="P-loop containing nucleotide triphosphate hydrolases"/>
    <property type="match status" value="2"/>
</dbReference>
<dbReference type="PANTHER" id="PTHR19229">
    <property type="entry name" value="ATP-BINDING CASSETTE TRANSPORTER SUBFAMILY A ABCA"/>
    <property type="match status" value="1"/>
</dbReference>
<dbReference type="GO" id="GO:0016887">
    <property type="term" value="F:ATP hydrolysis activity"/>
    <property type="evidence" value="ECO:0007669"/>
    <property type="project" value="InterPro"/>
</dbReference>
<feature type="transmembrane region" description="Helical" evidence="11">
    <location>
        <begin position="722"/>
        <end position="741"/>
    </location>
</feature>
<dbReference type="InterPro" id="IPR017871">
    <property type="entry name" value="ABC_transporter-like_CS"/>
</dbReference>
<feature type="transmembrane region" description="Helical" evidence="11">
    <location>
        <begin position="1636"/>
        <end position="1660"/>
    </location>
</feature>
<dbReference type="RefSeq" id="XP_052127211.1">
    <property type="nucleotide sequence ID" value="XM_052271251.1"/>
</dbReference>
<dbReference type="PROSITE" id="PS50893">
    <property type="entry name" value="ABC_TRANSPORTER_2"/>
    <property type="match status" value="2"/>
</dbReference>
<evidence type="ECO:0000313" key="16">
    <source>
        <dbReference type="RefSeq" id="XP_052127209.1"/>
    </source>
</evidence>
<evidence type="ECO:0000313" key="18">
    <source>
        <dbReference type="RefSeq" id="XP_052127211.1"/>
    </source>
</evidence>
<dbReference type="GO" id="GO:0005319">
    <property type="term" value="F:lipid transporter activity"/>
    <property type="evidence" value="ECO:0007669"/>
    <property type="project" value="TreeGrafter"/>
</dbReference>
<feature type="compositionally biased region" description="Basic and acidic residues" evidence="10">
    <location>
        <begin position="449"/>
        <end position="460"/>
    </location>
</feature>
<dbReference type="CDD" id="cd03263">
    <property type="entry name" value="ABC_subfamily_A"/>
    <property type="match status" value="2"/>
</dbReference>
<dbReference type="GO" id="GO:0016020">
    <property type="term" value="C:membrane"/>
    <property type="evidence" value="ECO:0007669"/>
    <property type="project" value="UniProtKB-SubCell"/>
</dbReference>
<dbReference type="RefSeq" id="XP_052127209.1">
    <property type="nucleotide sequence ID" value="XM_052271249.1"/>
</dbReference>
<dbReference type="Pfam" id="PF23321">
    <property type="entry name" value="R1_ABCA1"/>
    <property type="match status" value="1"/>
</dbReference>
<feature type="transmembrane region" description="Helical" evidence="11">
    <location>
        <begin position="1713"/>
        <end position="1739"/>
    </location>
</feature>
<feature type="transmembrane region" description="Helical" evidence="11">
    <location>
        <begin position="1606"/>
        <end position="1630"/>
    </location>
</feature>
<accession>A0A6J1RRB0</accession>
<dbReference type="RefSeq" id="XP_026271487.1">
    <property type="nucleotide sequence ID" value="XM_026415702.2"/>
</dbReference>
<keyword evidence="5" id="KW-0677">Repeat</keyword>
<feature type="transmembrane region" description="Helical" evidence="11">
    <location>
        <begin position="695"/>
        <end position="717"/>
    </location>
</feature>
<dbReference type="GO" id="GO:0140359">
    <property type="term" value="F:ABC-type transporter activity"/>
    <property type="evidence" value="ECO:0007669"/>
    <property type="project" value="InterPro"/>
</dbReference>
<feature type="transmembrane region" description="Helical" evidence="11">
    <location>
        <begin position="1522"/>
        <end position="1547"/>
    </location>
</feature>
<reference evidence="14 15" key="1">
    <citation type="submission" date="2025-04" db="UniProtKB">
        <authorList>
            <consortium name="RefSeq"/>
        </authorList>
    </citation>
    <scope>IDENTIFICATION</scope>
    <source>
        <tissue evidence="14 15">Whole organism</tissue>
    </source>
</reference>
<feature type="transmembrane region" description="Helical" evidence="11">
    <location>
        <begin position="1573"/>
        <end position="1594"/>
    </location>
</feature>
<evidence type="ECO:0000313" key="14">
    <source>
        <dbReference type="RefSeq" id="XP_026271487.1"/>
    </source>
</evidence>
<dbReference type="InterPro" id="IPR026082">
    <property type="entry name" value="ABCA"/>
</dbReference>
<feature type="transmembrane region" description="Helical" evidence="11">
    <location>
        <begin position="659"/>
        <end position="683"/>
    </location>
</feature>
<comment type="subcellular location">
    <subcellularLocation>
        <location evidence="1">Membrane</location>
        <topology evidence="1">Multi-pass membrane protein</topology>
    </subcellularLocation>
</comment>
<name>A0A6J1RRB0_FRAOC</name>
<evidence type="ECO:0000256" key="2">
    <source>
        <dbReference type="ARBA" id="ARBA00008869"/>
    </source>
</evidence>
<evidence type="ECO:0000313" key="13">
    <source>
        <dbReference type="Proteomes" id="UP000504606"/>
    </source>
</evidence>
<dbReference type="SUPFAM" id="SSF52540">
    <property type="entry name" value="P-loop containing nucleoside triphosphate hydrolases"/>
    <property type="match status" value="2"/>
</dbReference>
<evidence type="ECO:0000256" key="10">
    <source>
        <dbReference type="SAM" id="MobiDB-lite"/>
    </source>
</evidence>
<sequence>MGFFLQLKLLLWKNLQIRKRNKVRLLLEIIWPLFLFLILMWVRTRGLKEVRQECHYMEKALPSAGQFAFFHSLICNAPNRCHFNNGTSGPPYDQYRPRPKLTDFTNEFGRLLLDGGKLPRLIKNYGDLGFILSSVERNQSLGDDFSLRVRDLALPHQIADIPPEWMDSPIDARKLDKAMLVDPPSAHYCIKSGETAAREVICNENMTFIWEDVSSSAETYRQENMESVLRPSAWHRFQVAVRSMADDLDTIGFDNVDPKALVILDHLRGQGDANNPPEQGWCDLMEAFDDFRIPENEFTRAMRGEQLQFKSRYKADPEEPDECRAIFNSTAIKKIPGVAAVWKVIKPFVRGKILFSPDTPAVRSVMEKVNRTFNELLFLPGFEAVDTDAFFGRMEEGFFVREMPKSAEGKSLFRATFKHNVFALSPVLLRRSGQLRRLQEVAGRPLSKPRREGDRNHTAEQEDSMGTLFDEGFQLLGRFLKCLDRDKIAPVPLEEAEEEAVKLARTNNLWALVVFDEAGNDTLTPFVKYKLRLSVERVDSTIDIMDRRSNYRSRDMPLSDLKYMTYGFAFLQDMIDSAILEVHTGRAGQANPGRILKQYPYPEYIYDQFIKAISNTFPMFMVLAWVFTSALVVKSIVYEKEQRIKETLGVMGLSNGVHWAGWFIDTFLVMLTSLTCLSLILVYGKVIERASLSVVWVFLLSFSVATISFSFLISVFFSRANVAAAAAGIIYFATHMPYPLIQRFSDMIPYGGFVGVSLFSNIAFGLGANVFASYEQTGEGVHWHNINLPANADELVTIGLCITMLWVDALVYAVLTWYIEAVFPGQYGIPKPYYFFLQRSYWFGSLAQESMNGHLPNGGIVANNMEPEPVGGVVGVAIDKLSKVFGGKTAVNGLSLNFYQDQITCFLGHNGAGKTTTISMLTGMYPPSSGTARIYGRDIRHDMDSIRSSMGVCPQHNVLFDSLTVEEHLLFFGRIKGVEPEVLRREIDGMLHDMGLEGKRHSLSRDLSGGMKRKLSVGMAFVGGSTTVFLDEPTAGVDPFSRRAIWELLIKYRKGRTVILTTHFMDEADLLGDRIAIISGGRLECCGSSVFLKARFGSGYYLTVEWLPQQKEEQDHSIRASRLRQLVTGTVASAQAVEEMASESVFVLPDRHDVPAITALLEKMDENTEALGIESYGISDTSLEEIFLKVIEQKEPVANGTDGEHRIVKVQVNGVVLNYEAVASNDATGPPLPLRDQDDPASAPAEYVGGLALLRQQYLALSRKRFNYVRRDPKGLFTQLVLPAVFVALSLTFTSFYNIPTTMPELVLEPKLYGEPVVGFWQVRDEASDLTQSALHLQSMRRDGVGSELVPSRRRLASPELPVRVQRRMELAKSIASADNTCANSPPQIDGVPQSRMILPGKELYYNGTGVELEQWIVDTYPDCKRNRYGGVTYGASYPWSRESNLPIAGFNNKPDNLRIWYDNKGHAASPSYLNAMNNVVLRSLLPEDKKNASRQYGILTSNHPLPLTPEQYKDKTMNEAFIVLFHAVSVIFAMSFVPASFVIFLIEDRVAQSKHLQLVSGLRPFVYWLQSYTWDLVSFAVSETMVVLIFIAFQSEMYTSGTNLFALIVLIFFYGMACIPLLYLLSWFFHVPSLAFVVLSCGNLFIGMITTLTVLVLGMFEELELQHIRDVLEVVFLVFPQYCLGQGLMNMATNYMNGQILAKQDIIWDKSVLSWAVTGKFLFTLLVIGVVLVVAVFLAEQSTHWFHRGGSDAAASSVPREGDVQREFIRVDSGQADGDVLVLKRLTKSYGQGLPPAVDGVSFGVTAGECFGLLGLNGAGKTSIFKMLTGDTSISGGDALVAGTSVRADMDGVRKLVGYCPQFDALIPLLTVREHLDLYCSLRGMRPERRQRAVDRALRRLNLGFYQDKQAKSLSGGNKRKLSTAIALVGDPALLYMDEPTTSMDPAARRFLWDCVRGVVASGRSVVLTSHSMEECQALCGKLTIMVNGQLTCFGSPQHLKSKYGSGYSVVVRCQPKRVVEVRELVQRRLAGSTVVEEHLNQIKFHVPPAAESNLRLVTIFRTMDQARTESGVLDYSVSQTTLEDVFMRFAQMQKTEEVAPSEAADCLDVLKKCFGPLRKREKEAAIP</sequence>
<feature type="transmembrane region" description="Helical" evidence="11">
    <location>
        <begin position="795"/>
        <end position="819"/>
    </location>
</feature>
<keyword evidence="8 11" id="KW-1133">Transmembrane helix</keyword>
<dbReference type="Proteomes" id="UP000504606">
    <property type="component" value="Unplaced"/>
</dbReference>
<dbReference type="GO" id="GO:0005524">
    <property type="term" value="F:ATP binding"/>
    <property type="evidence" value="ECO:0007669"/>
    <property type="project" value="UniProtKB-KW"/>
</dbReference>
<dbReference type="Pfam" id="PF12698">
    <property type="entry name" value="ABC2_membrane_3"/>
    <property type="match status" value="2"/>
</dbReference>
<dbReference type="InterPro" id="IPR013525">
    <property type="entry name" value="ABC2_TM"/>
</dbReference>
<evidence type="ECO:0000313" key="17">
    <source>
        <dbReference type="RefSeq" id="XP_052127210.1"/>
    </source>
</evidence>
<evidence type="ECO:0000259" key="12">
    <source>
        <dbReference type="PROSITE" id="PS50893"/>
    </source>
</evidence>
<dbReference type="KEGG" id="foc:113201790"/>
<evidence type="ECO:0000256" key="7">
    <source>
        <dbReference type="ARBA" id="ARBA00022840"/>
    </source>
</evidence>
<evidence type="ECO:0000256" key="5">
    <source>
        <dbReference type="ARBA" id="ARBA00022737"/>
    </source>
</evidence>
<dbReference type="FunFam" id="3.40.50.300:FF:000298">
    <property type="entry name" value="ATP-binding cassette sub-family A member 12"/>
    <property type="match status" value="1"/>
</dbReference>
<dbReference type="RefSeq" id="XP_026271488.1">
    <property type="nucleotide sequence ID" value="XM_026415703.2"/>
</dbReference>
<evidence type="ECO:0000256" key="4">
    <source>
        <dbReference type="ARBA" id="ARBA00022692"/>
    </source>
</evidence>
<feature type="region of interest" description="Disordered" evidence="10">
    <location>
        <begin position="441"/>
        <end position="463"/>
    </location>
</feature>
<dbReference type="InterPro" id="IPR056264">
    <property type="entry name" value="R2_ABCA1-4-like"/>
</dbReference>
<feature type="domain" description="ABC transporter" evidence="12">
    <location>
        <begin position="876"/>
        <end position="1105"/>
    </location>
</feature>
<evidence type="ECO:0000313" key="15">
    <source>
        <dbReference type="RefSeq" id="XP_026271488.1"/>
    </source>
</evidence>
<keyword evidence="13" id="KW-1185">Reference proteome</keyword>
<organism evidence="13 14">
    <name type="scientific">Frankliniella occidentalis</name>
    <name type="common">Western flower thrips</name>
    <name type="synonym">Euthrips occidentalis</name>
    <dbReference type="NCBI Taxonomy" id="133901"/>
    <lineage>
        <taxon>Eukaryota</taxon>
        <taxon>Metazoa</taxon>
        <taxon>Ecdysozoa</taxon>
        <taxon>Arthropoda</taxon>
        <taxon>Hexapoda</taxon>
        <taxon>Insecta</taxon>
        <taxon>Pterygota</taxon>
        <taxon>Neoptera</taxon>
        <taxon>Paraneoptera</taxon>
        <taxon>Thysanoptera</taxon>
        <taxon>Terebrantia</taxon>
        <taxon>Thripoidea</taxon>
        <taxon>Thripidae</taxon>
        <taxon>Frankliniella</taxon>
    </lineage>
</organism>
<keyword evidence="3" id="KW-0813">Transport</keyword>
<dbReference type="PANTHER" id="PTHR19229:SF36">
    <property type="entry name" value="ATP-BINDING CASSETTE SUB-FAMILY A MEMBER 2"/>
    <property type="match status" value="1"/>
</dbReference>
<dbReference type="RefSeq" id="XP_052127210.1">
    <property type="nucleotide sequence ID" value="XM_052271250.1"/>
</dbReference>
<evidence type="ECO:0000256" key="8">
    <source>
        <dbReference type="ARBA" id="ARBA00022989"/>
    </source>
</evidence>
<evidence type="ECO:0000256" key="1">
    <source>
        <dbReference type="ARBA" id="ARBA00004141"/>
    </source>
</evidence>
<evidence type="ECO:0000256" key="11">
    <source>
        <dbReference type="SAM" id="Phobius"/>
    </source>
</evidence>
<dbReference type="PROSITE" id="PS00211">
    <property type="entry name" value="ABC_TRANSPORTER_1"/>
    <property type="match status" value="1"/>
</dbReference>
<evidence type="ECO:0000256" key="6">
    <source>
        <dbReference type="ARBA" id="ARBA00022741"/>
    </source>
</evidence>
<keyword evidence="6" id="KW-0547">Nucleotide-binding</keyword>
<dbReference type="FunFam" id="3.40.50.300:FF:000335">
    <property type="entry name" value="ATP binding cassette subfamily A member 5"/>
    <property type="match status" value="1"/>
</dbReference>